<dbReference type="Gene3D" id="2.40.50.870">
    <property type="entry name" value="Protein of unknown function (DUF3299)"/>
    <property type="match status" value="1"/>
</dbReference>
<organism evidence="1 2">
    <name type="scientific">Solitalea canadensis (strain ATCC 29591 / DSM 3403 / JCM 21819 / LMG 8368 / NBRC 15130 / NCIMB 12057 / USAM 9D)</name>
    <name type="common">Flexibacter canadensis</name>
    <dbReference type="NCBI Taxonomy" id="929556"/>
    <lineage>
        <taxon>Bacteria</taxon>
        <taxon>Pseudomonadati</taxon>
        <taxon>Bacteroidota</taxon>
        <taxon>Sphingobacteriia</taxon>
        <taxon>Sphingobacteriales</taxon>
        <taxon>Sphingobacteriaceae</taxon>
        <taxon>Solitalea</taxon>
    </lineage>
</organism>
<accession>H8KRL3</accession>
<dbReference type="STRING" id="929556.Solca_2560"/>
<dbReference type="Proteomes" id="UP000007590">
    <property type="component" value="Chromosome"/>
</dbReference>
<gene>
    <name evidence="1" type="ordered locus">Solca_2560</name>
</gene>
<name>H8KRL3_SOLCM</name>
<dbReference type="eggNOG" id="COG3495">
    <property type="taxonomic scope" value="Bacteria"/>
</dbReference>
<dbReference type="RefSeq" id="WP_014680821.1">
    <property type="nucleotide sequence ID" value="NC_017770.1"/>
</dbReference>
<protein>
    <recommendedName>
        <fullName evidence="3">DUF3299 domain-containing protein</fullName>
    </recommendedName>
</protein>
<keyword evidence="2" id="KW-1185">Reference proteome</keyword>
<evidence type="ECO:0000313" key="2">
    <source>
        <dbReference type="Proteomes" id="UP000007590"/>
    </source>
</evidence>
<dbReference type="HOGENOM" id="CLU_1395490_0_0_10"/>
<dbReference type="AlphaFoldDB" id="H8KRL3"/>
<evidence type="ECO:0000313" key="1">
    <source>
        <dbReference type="EMBL" id="AFD07594.1"/>
    </source>
</evidence>
<dbReference type="OrthoDB" id="1348500at2"/>
<sequence length="195" mass="22016">MNFLEQLKKNKSVFLYLLGLLVILLLFSKVQCSSMGENTSPIAASYNKTISEIPVPRDTAALPAHELHNLITSEIWTKIASLKYRTDTIDGQLWHIPIFTPEIKALEGSIIQLKGYLIPLQPGKFQQHFLISVLPFSQCYYCGKSAGIPEMVEVEMNSPINYTDKVITVSGILQLNELDEEHYALRLVGTEYIEK</sequence>
<evidence type="ECO:0008006" key="3">
    <source>
        <dbReference type="Google" id="ProtNLM"/>
    </source>
</evidence>
<dbReference type="KEGG" id="scn:Solca_2560"/>
<proteinExistence type="predicted"/>
<reference evidence="1" key="1">
    <citation type="submission" date="2012-02" db="EMBL/GenBank/DDBJ databases">
        <title>The complete genome of Solitalea canadensis DSM 3403.</title>
        <authorList>
            <consortium name="US DOE Joint Genome Institute (JGI-PGF)"/>
            <person name="Lucas S."/>
            <person name="Copeland A."/>
            <person name="Lapidus A."/>
            <person name="Glavina del Rio T."/>
            <person name="Dalin E."/>
            <person name="Tice H."/>
            <person name="Bruce D."/>
            <person name="Goodwin L."/>
            <person name="Pitluck S."/>
            <person name="Peters L."/>
            <person name="Ovchinnikova G."/>
            <person name="Lu M."/>
            <person name="Kyrpides N."/>
            <person name="Mavromatis K."/>
            <person name="Ivanova N."/>
            <person name="Brettin T."/>
            <person name="Detter J.C."/>
            <person name="Han C."/>
            <person name="Larimer F."/>
            <person name="Land M."/>
            <person name="Hauser L."/>
            <person name="Markowitz V."/>
            <person name="Cheng J.-F."/>
            <person name="Hugenholtz P."/>
            <person name="Woyke T."/>
            <person name="Wu D."/>
            <person name="Spring S."/>
            <person name="Schroeder M."/>
            <person name="Kopitz M."/>
            <person name="Brambilla E."/>
            <person name="Klenk H.-P."/>
            <person name="Eisen J.A."/>
        </authorList>
    </citation>
    <scope>NUCLEOTIDE SEQUENCE</scope>
    <source>
        <strain evidence="1">DSM 3403</strain>
    </source>
</reference>
<dbReference type="EMBL" id="CP003349">
    <property type="protein sequence ID" value="AFD07594.1"/>
    <property type="molecule type" value="Genomic_DNA"/>
</dbReference>